<organism evidence="3 4">
    <name type="scientific">Prevotella brunnea</name>
    <dbReference type="NCBI Taxonomy" id="2508867"/>
    <lineage>
        <taxon>Bacteria</taxon>
        <taxon>Pseudomonadati</taxon>
        <taxon>Bacteroidota</taxon>
        <taxon>Bacteroidia</taxon>
        <taxon>Bacteroidales</taxon>
        <taxon>Prevotellaceae</taxon>
        <taxon>Prevotella</taxon>
    </lineage>
</organism>
<feature type="region of interest" description="Disordered" evidence="1">
    <location>
        <begin position="218"/>
        <end position="242"/>
    </location>
</feature>
<proteinExistence type="predicted"/>
<keyword evidence="2" id="KW-0732">Signal</keyword>
<keyword evidence="4" id="KW-1185">Reference proteome</keyword>
<dbReference type="RefSeq" id="WP_130830138.1">
    <property type="nucleotide sequence ID" value="NZ_SDIK01000018.1"/>
</dbReference>
<dbReference type="Proteomes" id="UP000321612">
    <property type="component" value="Unassembled WGS sequence"/>
</dbReference>
<dbReference type="EMBL" id="SDIK01000018">
    <property type="protein sequence ID" value="TXJ62838.1"/>
    <property type="molecule type" value="Genomic_DNA"/>
</dbReference>
<comment type="caution">
    <text evidence="3">The sequence shown here is derived from an EMBL/GenBank/DDBJ whole genome shotgun (WGS) entry which is preliminary data.</text>
</comment>
<evidence type="ECO:0000313" key="4">
    <source>
        <dbReference type="Proteomes" id="UP000321612"/>
    </source>
</evidence>
<protein>
    <submittedName>
        <fullName evidence="3">GLPGLI family protein</fullName>
    </submittedName>
</protein>
<dbReference type="AlphaFoldDB" id="A0A5C8GL58"/>
<dbReference type="NCBIfam" id="TIGR01200">
    <property type="entry name" value="GLPGLI"/>
    <property type="match status" value="1"/>
</dbReference>
<name>A0A5C8GL58_9BACT</name>
<evidence type="ECO:0000256" key="1">
    <source>
        <dbReference type="SAM" id="MobiDB-lite"/>
    </source>
</evidence>
<accession>A0A5C8GL58</accession>
<feature type="signal peptide" evidence="2">
    <location>
        <begin position="1"/>
        <end position="19"/>
    </location>
</feature>
<dbReference type="InterPro" id="IPR005901">
    <property type="entry name" value="GLPGLI"/>
</dbReference>
<dbReference type="OrthoDB" id="1440774at2"/>
<feature type="chain" id="PRO_5022689363" evidence="2">
    <location>
        <begin position="20"/>
        <end position="242"/>
    </location>
</feature>
<sequence length="242" mass="28257">MTKILFFNILFIYSFPLFAQNYQAEYSEFGTFNHGHATLLFNKDAWFYDMFYQEEMEISSDDIYISDEEAEDKLDIRRFNYYSLDKKYFLWEESDISEKCVIKGDLDPLNWIIFNDSTKTIGGYHCMLAQCDLCGWNIKAWFTPEIPVGCGPWRLWGLPGLIVSAFSSDGEIDIQMTSMKQTAELPQEPDLKKRKVISKEVYRKRLEANAAKLARAFNSQQDSREASTSYEVKTNNTDKCLR</sequence>
<gene>
    <name evidence="3" type="ORF">ETF27_02995</name>
</gene>
<reference evidence="4" key="1">
    <citation type="submission" date="2019-05" db="EMBL/GenBank/DDBJ databases">
        <title>Prevotella brunnea sp. nov., isolated from a wound of a patient.</title>
        <authorList>
            <person name="Buhl M."/>
        </authorList>
    </citation>
    <scope>NUCLEOTIDE SEQUENCE [LARGE SCALE GENOMIC DNA]</scope>
    <source>
        <strain evidence="4">A2672</strain>
    </source>
</reference>
<dbReference type="Pfam" id="PF09697">
    <property type="entry name" value="Porph_ging"/>
    <property type="match status" value="1"/>
</dbReference>
<evidence type="ECO:0000313" key="3">
    <source>
        <dbReference type="EMBL" id="TXJ62838.1"/>
    </source>
</evidence>
<evidence type="ECO:0000256" key="2">
    <source>
        <dbReference type="SAM" id="SignalP"/>
    </source>
</evidence>